<dbReference type="PANTHER" id="PTHR10057">
    <property type="entry name" value="PERIPHERAL-TYPE BENZODIAZEPINE RECEPTOR"/>
    <property type="match status" value="1"/>
</dbReference>
<evidence type="ECO:0000256" key="3">
    <source>
        <dbReference type="ARBA" id="ARBA00022692"/>
    </source>
</evidence>
<evidence type="ECO:0000256" key="6">
    <source>
        <dbReference type="SAM" id="Phobius"/>
    </source>
</evidence>
<keyword evidence="5 6" id="KW-0472">Membrane</keyword>
<feature type="transmembrane region" description="Helical" evidence="6">
    <location>
        <begin position="88"/>
        <end position="106"/>
    </location>
</feature>
<comment type="subcellular location">
    <subcellularLocation>
        <location evidence="1">Membrane</location>
        <topology evidence="1">Multi-pass membrane protein</topology>
    </subcellularLocation>
</comment>
<dbReference type="FunFam" id="1.20.1260.100:FF:000001">
    <property type="entry name" value="translocator protein 2"/>
    <property type="match status" value="1"/>
</dbReference>
<dbReference type="InterPro" id="IPR004307">
    <property type="entry name" value="TspO_MBR"/>
</dbReference>
<keyword evidence="3 6" id="KW-0812">Transmembrane</keyword>
<feature type="transmembrane region" description="Helical" evidence="6">
    <location>
        <begin position="55"/>
        <end position="76"/>
    </location>
</feature>
<organism evidence="7">
    <name type="scientific">uncultured Pseudonocardia sp</name>
    <dbReference type="NCBI Taxonomy" id="211455"/>
    <lineage>
        <taxon>Bacteria</taxon>
        <taxon>Bacillati</taxon>
        <taxon>Actinomycetota</taxon>
        <taxon>Actinomycetes</taxon>
        <taxon>Pseudonocardiales</taxon>
        <taxon>Pseudonocardiaceae</taxon>
        <taxon>Pseudonocardia</taxon>
        <taxon>environmental samples</taxon>
    </lineage>
</organism>
<evidence type="ECO:0000256" key="5">
    <source>
        <dbReference type="ARBA" id="ARBA00023136"/>
    </source>
</evidence>
<evidence type="ECO:0000313" key="7">
    <source>
        <dbReference type="EMBL" id="CAA9396043.1"/>
    </source>
</evidence>
<evidence type="ECO:0000256" key="1">
    <source>
        <dbReference type="ARBA" id="ARBA00004141"/>
    </source>
</evidence>
<reference evidence="7" key="1">
    <citation type="submission" date="2020-02" db="EMBL/GenBank/DDBJ databases">
        <authorList>
            <person name="Meier V. D."/>
        </authorList>
    </citation>
    <scope>NUCLEOTIDE SEQUENCE</scope>
    <source>
        <strain evidence="7">AVDCRST_MAG66</strain>
    </source>
</reference>
<accession>A0A6J4NSZ6</accession>
<dbReference type="Gene3D" id="1.20.1260.100">
    <property type="entry name" value="TspO/MBR protein"/>
    <property type="match status" value="1"/>
</dbReference>
<dbReference type="PIRSF" id="PIRSF005859">
    <property type="entry name" value="PBR"/>
    <property type="match status" value="1"/>
</dbReference>
<feature type="transmembrane region" description="Helical" evidence="6">
    <location>
        <begin position="112"/>
        <end position="133"/>
    </location>
</feature>
<comment type="similarity">
    <text evidence="2">Belongs to the TspO/BZRP family.</text>
</comment>
<feature type="transmembrane region" description="Helical" evidence="6">
    <location>
        <begin position="140"/>
        <end position="163"/>
    </location>
</feature>
<sequence>MSTLDPRPTLSSRALGMGAFVAAAVVAAASGALTSTGAAEQYGALVQPTWAPPPWLFGPVWTVLYALIAVSGWLVWRRAGWSGGRTALTVYAVQLVLNALWTPLFFGAGLLGVAFAEILLLWVAIIATIVLFARHSRIAAAMLVPYLVWVSFAAALNLAIWMLN</sequence>
<dbReference type="Pfam" id="PF03073">
    <property type="entry name" value="TspO_MBR"/>
    <property type="match status" value="1"/>
</dbReference>
<dbReference type="CDD" id="cd15904">
    <property type="entry name" value="TSPO_MBR"/>
    <property type="match status" value="1"/>
</dbReference>
<dbReference type="AlphaFoldDB" id="A0A6J4NSZ6"/>
<dbReference type="InterPro" id="IPR038330">
    <property type="entry name" value="TspO/MBR-related_sf"/>
</dbReference>
<dbReference type="GO" id="GO:0016020">
    <property type="term" value="C:membrane"/>
    <property type="evidence" value="ECO:0007669"/>
    <property type="project" value="UniProtKB-SubCell"/>
</dbReference>
<evidence type="ECO:0000256" key="2">
    <source>
        <dbReference type="ARBA" id="ARBA00007524"/>
    </source>
</evidence>
<dbReference type="GO" id="GO:0033013">
    <property type="term" value="P:tetrapyrrole metabolic process"/>
    <property type="evidence" value="ECO:0007669"/>
    <property type="project" value="UniProtKB-ARBA"/>
</dbReference>
<dbReference type="EMBL" id="CADCUS010000172">
    <property type="protein sequence ID" value="CAA9396043.1"/>
    <property type="molecule type" value="Genomic_DNA"/>
</dbReference>
<evidence type="ECO:0000256" key="4">
    <source>
        <dbReference type="ARBA" id="ARBA00022989"/>
    </source>
</evidence>
<gene>
    <name evidence="7" type="ORF">AVDCRST_MAG66-1167</name>
</gene>
<dbReference type="PANTHER" id="PTHR10057:SF0">
    <property type="entry name" value="TRANSLOCATOR PROTEIN"/>
    <property type="match status" value="1"/>
</dbReference>
<protein>
    <submittedName>
        <fullName evidence="7">Tryptophan-rich sensory protein</fullName>
    </submittedName>
</protein>
<proteinExistence type="inferred from homology"/>
<name>A0A6J4NSZ6_9PSEU</name>
<keyword evidence="4 6" id="KW-1133">Transmembrane helix</keyword>